<dbReference type="Proteomes" id="UP000033684">
    <property type="component" value="Unassembled WGS sequence"/>
</dbReference>
<reference evidence="3" key="1">
    <citation type="submission" date="2015-03" db="EMBL/GenBank/DDBJ databases">
        <title>Draft genome sequence of a novel methanotroph (Sn10-6) isolated from flooded ricefield rhizosphere in India.</title>
        <authorList>
            <person name="Pandit P.S."/>
            <person name="Pore S.D."/>
            <person name="Arora P."/>
            <person name="Kapse N.G."/>
            <person name="Dhakephalkar P.K."/>
            <person name="Rahalkar M.C."/>
        </authorList>
    </citation>
    <scope>NUCLEOTIDE SEQUENCE [LARGE SCALE GENOMIC DNA]</scope>
    <source>
        <strain evidence="3">Sn10-6</strain>
    </source>
</reference>
<evidence type="ECO:0000313" key="3">
    <source>
        <dbReference type="Proteomes" id="UP000033684"/>
    </source>
</evidence>
<dbReference type="InterPro" id="IPR044925">
    <property type="entry name" value="His-Me_finger_sf"/>
</dbReference>
<dbReference type="Pfam" id="PF01223">
    <property type="entry name" value="Endonuclease_NS"/>
    <property type="match status" value="1"/>
</dbReference>
<dbReference type="AlphaFoldDB" id="A0A0F3IFU7"/>
<accession>A0A0F3IFU7</accession>
<dbReference type="GO" id="GO:0016787">
    <property type="term" value="F:hydrolase activity"/>
    <property type="evidence" value="ECO:0007669"/>
    <property type="project" value="InterPro"/>
</dbReference>
<feature type="domain" description="DNA/RNA non-specific endonuclease/pyrophosphatase/phosphodiesterase" evidence="1">
    <location>
        <begin position="45"/>
        <end position="101"/>
    </location>
</feature>
<dbReference type="GO" id="GO:0003676">
    <property type="term" value="F:nucleic acid binding"/>
    <property type="evidence" value="ECO:0007669"/>
    <property type="project" value="InterPro"/>
</dbReference>
<dbReference type="EMBL" id="LAJX01000200">
    <property type="protein sequence ID" value="KJV05616.1"/>
    <property type="molecule type" value="Genomic_DNA"/>
</dbReference>
<keyword evidence="3" id="KW-1185">Reference proteome</keyword>
<comment type="caution">
    <text evidence="2">The sequence shown here is derived from an EMBL/GenBank/DDBJ whole genome shotgun (WGS) entry which is preliminary data.</text>
</comment>
<evidence type="ECO:0000313" key="2">
    <source>
        <dbReference type="EMBL" id="KJV05616.1"/>
    </source>
</evidence>
<proteinExistence type="predicted"/>
<gene>
    <name evidence="2" type="ORF">VZ94_16905</name>
</gene>
<dbReference type="InterPro" id="IPR044929">
    <property type="entry name" value="DNA/RNA_non-sp_Endonuclease_sf"/>
</dbReference>
<reference evidence="2 3" key="2">
    <citation type="journal article" date="2016" name="Microb. Ecol.">
        <title>Genome Characteristics of a Novel Type I Methanotroph (Sn10-6) Isolated from a Flooded Indian Rice Field.</title>
        <authorList>
            <person name="Rahalkar M.C."/>
            <person name="Pandit P.S."/>
            <person name="Dhakephalkar P.K."/>
            <person name="Pore S."/>
            <person name="Arora P."/>
            <person name="Kapse N."/>
        </authorList>
    </citation>
    <scope>NUCLEOTIDE SEQUENCE [LARGE SCALE GENOMIC DNA]</scope>
    <source>
        <strain evidence="2 3">Sn10-6</strain>
    </source>
</reference>
<evidence type="ECO:0000259" key="1">
    <source>
        <dbReference type="Pfam" id="PF01223"/>
    </source>
</evidence>
<dbReference type="Gene3D" id="3.40.570.10">
    <property type="entry name" value="Extracellular Endonuclease, subunit A"/>
    <property type="match status" value="1"/>
</dbReference>
<organism evidence="2 3">
    <name type="scientific">Methylocucumis oryzae</name>
    <dbReference type="NCBI Taxonomy" id="1632867"/>
    <lineage>
        <taxon>Bacteria</taxon>
        <taxon>Pseudomonadati</taxon>
        <taxon>Pseudomonadota</taxon>
        <taxon>Gammaproteobacteria</taxon>
        <taxon>Methylococcales</taxon>
        <taxon>Methylococcaceae</taxon>
        <taxon>Methylocucumis</taxon>
    </lineage>
</organism>
<dbReference type="SUPFAM" id="SSF54060">
    <property type="entry name" value="His-Me finger endonucleases"/>
    <property type="match status" value="1"/>
</dbReference>
<dbReference type="GO" id="GO:0046872">
    <property type="term" value="F:metal ion binding"/>
    <property type="evidence" value="ECO:0007669"/>
    <property type="project" value="InterPro"/>
</dbReference>
<sequence length="118" mass="13126">MSRIIARKYCLQQLTNRGCGGFNSEVQSIKNSRIWGNNPNDDGFVTSYGVKTPDEFWEVVIRCTGQDQRAIACRVPNSQVAMMENLGHYLVTIDAIEKATGEKSLLQIAPIMVNGQSM</sequence>
<name>A0A0F3IFU7_9GAMM</name>
<dbReference type="InterPro" id="IPR001604">
    <property type="entry name" value="Endo_G_ENPP1-like_dom"/>
</dbReference>
<protein>
    <recommendedName>
        <fullName evidence="1">DNA/RNA non-specific endonuclease/pyrophosphatase/phosphodiesterase domain-containing protein</fullName>
    </recommendedName>
</protein>